<protein>
    <submittedName>
        <fullName evidence="1">Uncharacterized protein</fullName>
    </submittedName>
</protein>
<dbReference type="Proteomes" id="UP001358586">
    <property type="component" value="Chromosome 1"/>
</dbReference>
<gene>
    <name evidence="1" type="ORF">PVK06_003640</name>
</gene>
<keyword evidence="2" id="KW-1185">Reference proteome</keyword>
<proteinExistence type="predicted"/>
<dbReference type="EMBL" id="JARKNE010000001">
    <property type="protein sequence ID" value="KAK5847335.1"/>
    <property type="molecule type" value="Genomic_DNA"/>
</dbReference>
<organism evidence="1 2">
    <name type="scientific">Gossypium arboreum</name>
    <name type="common">Tree cotton</name>
    <name type="synonym">Gossypium nanking</name>
    <dbReference type="NCBI Taxonomy" id="29729"/>
    <lineage>
        <taxon>Eukaryota</taxon>
        <taxon>Viridiplantae</taxon>
        <taxon>Streptophyta</taxon>
        <taxon>Embryophyta</taxon>
        <taxon>Tracheophyta</taxon>
        <taxon>Spermatophyta</taxon>
        <taxon>Magnoliopsida</taxon>
        <taxon>eudicotyledons</taxon>
        <taxon>Gunneridae</taxon>
        <taxon>Pentapetalae</taxon>
        <taxon>rosids</taxon>
        <taxon>malvids</taxon>
        <taxon>Malvales</taxon>
        <taxon>Malvaceae</taxon>
        <taxon>Malvoideae</taxon>
        <taxon>Gossypium</taxon>
    </lineage>
</organism>
<evidence type="ECO:0000313" key="2">
    <source>
        <dbReference type="Proteomes" id="UP001358586"/>
    </source>
</evidence>
<sequence>MHTRCTTRGQLGELAILARKSGREFAVLACIHPRSSHGEDGELQHATRNDTHVQHVRGLLRVSVL</sequence>
<name>A0ABR0R6X1_GOSAR</name>
<accession>A0ABR0R6X1</accession>
<comment type="caution">
    <text evidence="1">The sequence shown here is derived from an EMBL/GenBank/DDBJ whole genome shotgun (WGS) entry which is preliminary data.</text>
</comment>
<evidence type="ECO:0000313" key="1">
    <source>
        <dbReference type="EMBL" id="KAK5847335.1"/>
    </source>
</evidence>
<reference evidence="1 2" key="1">
    <citation type="submission" date="2023-03" db="EMBL/GenBank/DDBJ databases">
        <title>WGS of Gossypium arboreum.</title>
        <authorList>
            <person name="Yu D."/>
        </authorList>
    </citation>
    <scope>NUCLEOTIDE SEQUENCE [LARGE SCALE GENOMIC DNA]</scope>
    <source>
        <tissue evidence="1">Leaf</tissue>
    </source>
</reference>